<evidence type="ECO:0000313" key="6">
    <source>
        <dbReference type="Proteomes" id="UP000202922"/>
    </source>
</evidence>
<name>A0A238JMC5_9RHOB</name>
<evidence type="ECO:0000259" key="4">
    <source>
        <dbReference type="Pfam" id="PF13407"/>
    </source>
</evidence>
<sequence>MARFREAAGGDVDRITHKALAATCGVSVSTIDRIMTGRLPVKRATVEQVLEVAEHIGFHGVAIIRSRLRTEAPACRIGLLLNTRERRTFLDMAHHAQSIAESRHDIQARLITRHLTSPDPDTTVAALLDLERQCDVIACHCIDHPKVRSAVQDLAHRGVPALPVISGLTCETTPGLIASNEMELGRTAAWFMARLAGPEGCIGLVNGGAFFHNQQTEEEGFRAFLRERDSRLSVLPALSSDECDIGAARAVTTLLGQAGSRLRGIFVIGGGLEGAVAALRDARRSDICVVGNELTETTRAMLKSGQVHVILEHPGLEIMAGAISAIAEWASGAEQSLWIKREFPFRVLLSENC</sequence>
<keyword evidence="6" id="KW-1185">Reference proteome</keyword>
<comment type="subcellular location">
    <subcellularLocation>
        <location evidence="1">Cell envelope</location>
    </subcellularLocation>
</comment>
<dbReference type="GO" id="GO:0003677">
    <property type="term" value="F:DNA binding"/>
    <property type="evidence" value="ECO:0007669"/>
    <property type="project" value="InterPro"/>
</dbReference>
<dbReference type="AlphaFoldDB" id="A0A238JMC5"/>
<dbReference type="GO" id="GO:0030246">
    <property type="term" value="F:carbohydrate binding"/>
    <property type="evidence" value="ECO:0007669"/>
    <property type="project" value="UniProtKB-ARBA"/>
</dbReference>
<dbReference type="CDD" id="cd00093">
    <property type="entry name" value="HTH_XRE"/>
    <property type="match status" value="1"/>
</dbReference>
<evidence type="ECO:0000256" key="3">
    <source>
        <dbReference type="ARBA" id="ARBA00022729"/>
    </source>
</evidence>
<reference evidence="6" key="1">
    <citation type="submission" date="2017-05" db="EMBL/GenBank/DDBJ databases">
        <authorList>
            <person name="Rodrigo-Torres L."/>
            <person name="Arahal R. D."/>
            <person name="Lucena T."/>
        </authorList>
    </citation>
    <scope>NUCLEOTIDE SEQUENCE [LARGE SCALE GENOMIC DNA]</scope>
    <source>
        <strain evidence="6">CECT 8621</strain>
    </source>
</reference>
<dbReference type="EMBL" id="FXYE01000001">
    <property type="protein sequence ID" value="SMX31337.1"/>
    <property type="molecule type" value="Genomic_DNA"/>
</dbReference>
<keyword evidence="3" id="KW-0732">Signal</keyword>
<feature type="domain" description="Periplasmic binding protein" evidence="4">
    <location>
        <begin position="123"/>
        <end position="315"/>
    </location>
</feature>
<dbReference type="InterPro" id="IPR001387">
    <property type="entry name" value="Cro/C1-type_HTH"/>
</dbReference>
<dbReference type="SUPFAM" id="SSF53822">
    <property type="entry name" value="Periplasmic binding protein-like I"/>
    <property type="match status" value="1"/>
</dbReference>
<proteinExistence type="inferred from homology"/>
<protein>
    <recommendedName>
        <fullName evidence="4">Periplasmic binding protein domain-containing protein</fullName>
    </recommendedName>
</protein>
<dbReference type="Gene3D" id="3.40.50.2300">
    <property type="match status" value="1"/>
</dbReference>
<dbReference type="Pfam" id="PF13560">
    <property type="entry name" value="HTH_31"/>
    <property type="match status" value="1"/>
</dbReference>
<dbReference type="GO" id="GO:0030313">
    <property type="term" value="C:cell envelope"/>
    <property type="evidence" value="ECO:0007669"/>
    <property type="project" value="UniProtKB-SubCell"/>
</dbReference>
<comment type="similarity">
    <text evidence="2">Belongs to the bacterial solute-binding protein 2 family.</text>
</comment>
<dbReference type="PANTHER" id="PTHR46847">
    <property type="entry name" value="D-ALLOSE-BINDING PERIPLASMIC PROTEIN-RELATED"/>
    <property type="match status" value="1"/>
</dbReference>
<dbReference type="PANTHER" id="PTHR46847:SF1">
    <property type="entry name" value="D-ALLOSE-BINDING PERIPLASMIC PROTEIN-RELATED"/>
    <property type="match status" value="1"/>
</dbReference>
<dbReference type="InterPro" id="IPR028082">
    <property type="entry name" value="Peripla_BP_I"/>
</dbReference>
<evidence type="ECO:0000256" key="1">
    <source>
        <dbReference type="ARBA" id="ARBA00004196"/>
    </source>
</evidence>
<accession>A0A238JMC5</accession>
<organism evidence="5 6">
    <name type="scientific">Actibacterium lipolyticum</name>
    <dbReference type="NCBI Taxonomy" id="1524263"/>
    <lineage>
        <taxon>Bacteria</taxon>
        <taxon>Pseudomonadati</taxon>
        <taxon>Pseudomonadota</taxon>
        <taxon>Alphaproteobacteria</taxon>
        <taxon>Rhodobacterales</taxon>
        <taxon>Roseobacteraceae</taxon>
        <taxon>Actibacterium</taxon>
    </lineage>
</organism>
<evidence type="ECO:0000256" key="2">
    <source>
        <dbReference type="ARBA" id="ARBA00007639"/>
    </source>
</evidence>
<dbReference type="CDD" id="cd06307">
    <property type="entry name" value="PBP1_sugar_binding"/>
    <property type="match status" value="1"/>
</dbReference>
<gene>
    <name evidence="5" type="ORF">COL8621_00396</name>
</gene>
<dbReference type="Pfam" id="PF13407">
    <property type="entry name" value="Peripla_BP_4"/>
    <property type="match status" value="1"/>
</dbReference>
<dbReference type="InterPro" id="IPR025997">
    <property type="entry name" value="SBP_2_dom"/>
</dbReference>
<dbReference type="Proteomes" id="UP000202922">
    <property type="component" value="Unassembled WGS sequence"/>
</dbReference>
<dbReference type="InterPro" id="IPR010982">
    <property type="entry name" value="Lambda_DNA-bd_dom_sf"/>
</dbReference>
<dbReference type="SUPFAM" id="SSF47413">
    <property type="entry name" value="lambda repressor-like DNA-binding domains"/>
    <property type="match status" value="1"/>
</dbReference>
<evidence type="ECO:0000313" key="5">
    <source>
        <dbReference type="EMBL" id="SMX31337.1"/>
    </source>
</evidence>
<dbReference type="Gene3D" id="1.10.260.40">
    <property type="entry name" value="lambda repressor-like DNA-binding domains"/>
    <property type="match status" value="1"/>
</dbReference>